<sequence>MKMLEFIKNYIRQPSHMEMVNRELEEARLEKLEAETAVEYAQSIVQYNAKRIDRLNTYITDKEKAK</sequence>
<dbReference type="EMBL" id="LR796986">
    <property type="protein sequence ID" value="CAB4180526.1"/>
    <property type="molecule type" value="Genomic_DNA"/>
</dbReference>
<accession>A0A6J5QDY2</accession>
<protein>
    <submittedName>
        <fullName evidence="1">Uncharacterized protein</fullName>
    </submittedName>
</protein>
<evidence type="ECO:0000313" key="1">
    <source>
        <dbReference type="EMBL" id="CAB4180526.1"/>
    </source>
</evidence>
<organism evidence="1">
    <name type="scientific">uncultured Caudovirales phage</name>
    <dbReference type="NCBI Taxonomy" id="2100421"/>
    <lineage>
        <taxon>Viruses</taxon>
        <taxon>Duplodnaviria</taxon>
        <taxon>Heunggongvirae</taxon>
        <taxon>Uroviricota</taxon>
        <taxon>Caudoviricetes</taxon>
        <taxon>Peduoviridae</taxon>
        <taxon>Maltschvirus</taxon>
        <taxon>Maltschvirus maltsch</taxon>
    </lineage>
</organism>
<proteinExistence type="predicted"/>
<reference evidence="1" key="1">
    <citation type="submission" date="2020-05" db="EMBL/GenBank/DDBJ databases">
        <authorList>
            <person name="Chiriac C."/>
            <person name="Salcher M."/>
            <person name="Ghai R."/>
            <person name="Kavagutti S V."/>
        </authorList>
    </citation>
    <scope>NUCLEOTIDE SEQUENCE</scope>
</reference>
<gene>
    <name evidence="1" type="ORF">UFOVP1049_47</name>
</gene>
<name>A0A6J5QDY2_9CAUD</name>